<protein>
    <submittedName>
        <fullName evidence="4">Uncharacterized protein</fullName>
    </submittedName>
</protein>
<name>A0A1Y1LFT8_PHOPY</name>
<feature type="domain" description="KNTC1 first ARM-repeats" evidence="3">
    <location>
        <begin position="362"/>
        <end position="595"/>
    </location>
</feature>
<dbReference type="InterPro" id="IPR055403">
    <property type="entry name" value="ARM_KNTC1_1st"/>
</dbReference>
<dbReference type="Pfam" id="PF24520">
    <property type="entry name" value="ARM_KNTC1_1st"/>
    <property type="match status" value="1"/>
</dbReference>
<dbReference type="GO" id="GO:1990423">
    <property type="term" value="C:RZZ complex"/>
    <property type="evidence" value="ECO:0007669"/>
    <property type="project" value="TreeGrafter"/>
</dbReference>
<sequence length="2015" mass="233041">MSDWENIECGYNAWEETMNFGTRCLGGLDDLHETSTLAVIQSSDGGTTTLPTIHSLVNNGSVLFSINKSLRSFQDLHCTVLSLNNTFDDIIDTFSINLNGTLLCVCLRSGLVIVFDIESEPQVLFQKIVCENNDKEQAFFIKSIPVQTRTENLTFYIINRTGKIHRITHSRLEDTSSDCSDYKYTDHLVMDLSKPILSADLLYPIMCCTNLEHVFICNLEMATFTSFNTKGLKKIYLCNTRFCLGLTDDGRLMSVCTKTGLRLTTKIKILFDDMLLIYDNNHVQILAVTKKDEIGSSDITLMSYPEYKTVFSLRLSSGIHFIVPEHIHDEIMYISEIRAGEAIKELRFQIISETAPEYRLQRLLRRQKFKEAEQFAKMFSLDLTEIQKAKARLIVDKYECNETDVTELLEILNGISDDEFKISSCLNTHSSCSNLKDVERILRYMNSVSPSELSADSEQWENIGPELMFRFHTFLMLVNAGYLESSSEDWNHFSICDLLSQLRILLEEGQIEEFKILYNRLDAATVEKLNQTDIATILDNVNKLALGDQESFLSAFVPLSISYLPSSVTTFIQWIISNVYYIEKTYFDAFPKNALTFLNQMVVLLKLDSIHQLDFQQCSMIDSDLLQDLENIIDTLKKLEVLKTEHRIVIPLQHLQQDMKTLFPGLLISFAKNETFLTQFIENFVQPHQNDVFGDIIEDLVKYPEEYWIKVIPIMLEYLTSLTKRLNAVIIVIKEAHVPWCEEIRKIASSSIRHNHPLVSQIIGKIQEERKSSILRKKPYCIMKPYEDSSKFILFAINRILYCNEPSMVHDIYEICKDSATTKLEADVLIIHHLIKKGDFYNALEVLDRNSEEYVSKLCRRLVMHASTAIDNEYKLDSVQENYYEILGSIFVRLQRNESSFKKQNHCNTLQLLRNVYHIQRSFKMNVICKDFIKPVKKYLLSKLMPVLTEEYSNNKNTVVCVRSCEKMAEYLKLDSKDVLIELCRQIIGDYNIIVSAGQVLYKNEDDPKSLCAMATLLLLCIGIPNSRFEISDANRWCDYEHIDLKPFTVGLRLARKLMVKAILTASEVDLIRCMEIANWTEMTYFVSYPEIHNESLHNVCLSNAMTASLSLFNGIKTVFKFYVQHLDMTTNSHMSNLYIETNGDIGKLESNPAIDVCSLHSSITSLSVEGNGYMAYKLIEVLHRNMICINDSDAELSDNLHEVLQNCAKRLLHQMFSSASINIDFAFNLLIILKDVSYCKRFLVQSLKQYKRNFVKFEKTAQVSLRFLKHYNVEHGQLLCGDILCLSKWWKRLNNCCIPYEEFFRQSPRELLSKLIKLKCLDTKMINRFCLDANFDVDQHYQLYLESLLLNWEPRYRICVNGTGAVRLVMEHKKDEFFEICLEVIHLIDSVDVVLDLLKTIWEKVNFYHYEVFTCILDLLSFLGASSDNKEKRTVLSFLYSYNRVGKPGETEVEQWFTLYPDTQSIAALSQWRLPFTPTLLTNKIWSIIRPEVNLKTYTHWFKAIRVLLNLTQDDICSYVVKDVISSGVFANNNVEEWMIQAKHEELLQEIDLCMQNISNYELATATLYTLIPNIPKGADMVNAAALCYKYACKYLAQFPKSVDVQKAVIKVHKKYLHFSIIHILHVNNLADKKYLDIIGLPIEDFIKALYMDDRILKKRELINVYCPDINKAVEELAVLHNINVQEKRIELLTYWLSVPLLSVPFSIKKDTSIQMNSLHEFNNTSEHLIRASYLCTSGNLSDWQSYLLAVGNVEVTESKNLGFKAMALKCFCNISTIKDIERLTGSTYNEYRNFINKLSLISNLEHFGFYFTIDALDRHNKVELLNRLSYHMNSIMSLKVVASVCVTYTIYETKYWATIVRGMVKLEMFQELKESLTFLKKKVVVYNLQWYIDAWQFVINYSLKSTSQVDRGTVRKQCIDSFIVIQACPVLFSLNFEPIIGKFLELEQYEFVALLLQYLKKEDQDRYIKALHNVNINIGDRFRELIGMGFVGSTHVQNILSKFHNGSDLNEVD</sequence>
<dbReference type="GO" id="GO:0007094">
    <property type="term" value="P:mitotic spindle assembly checkpoint signaling"/>
    <property type="evidence" value="ECO:0007669"/>
    <property type="project" value="TreeGrafter"/>
</dbReference>
<dbReference type="OrthoDB" id="343783at2759"/>
<dbReference type="InterPro" id="IPR052802">
    <property type="entry name" value="KNTC1"/>
</dbReference>
<dbReference type="KEGG" id="ppyr:116169672"/>
<evidence type="ECO:0000259" key="3">
    <source>
        <dbReference type="Pfam" id="PF24520"/>
    </source>
</evidence>
<evidence type="ECO:0000259" key="1">
    <source>
        <dbReference type="Pfam" id="PF10493"/>
    </source>
</evidence>
<dbReference type="GO" id="GO:1903394">
    <property type="term" value="P:protein localization to kinetochore involved in kinetochore assembly"/>
    <property type="evidence" value="ECO:0007669"/>
    <property type="project" value="TreeGrafter"/>
</dbReference>
<dbReference type="GO" id="GO:0005737">
    <property type="term" value="C:cytoplasm"/>
    <property type="evidence" value="ECO:0007669"/>
    <property type="project" value="TreeGrafter"/>
</dbReference>
<proteinExistence type="predicted"/>
<dbReference type="InterPro" id="IPR019527">
    <property type="entry name" value="RZZ-complex_KNTC1/ROD_C"/>
</dbReference>
<dbReference type="PANTHER" id="PTHR15688:SF1">
    <property type="entry name" value="KINETOCHORE-ASSOCIATED PROTEIN 1"/>
    <property type="match status" value="1"/>
</dbReference>
<dbReference type="Pfam" id="PF24515">
    <property type="entry name" value="ARM_KNTC1_3rd"/>
    <property type="match status" value="1"/>
</dbReference>
<accession>A0A1Y1LFT8</accession>
<dbReference type="RefSeq" id="XP_031341680.1">
    <property type="nucleotide sequence ID" value="XM_031485820.1"/>
</dbReference>
<dbReference type="GO" id="GO:0031267">
    <property type="term" value="F:small GTPase binding"/>
    <property type="evidence" value="ECO:0007669"/>
    <property type="project" value="TreeGrafter"/>
</dbReference>
<feature type="domain" description="KNTC1 third ARM-repeats" evidence="2">
    <location>
        <begin position="1208"/>
        <end position="1419"/>
    </location>
</feature>
<organism evidence="4">
    <name type="scientific">Photinus pyralis</name>
    <name type="common">Common eastern firefly</name>
    <name type="synonym">Lampyris pyralis</name>
    <dbReference type="NCBI Taxonomy" id="7054"/>
    <lineage>
        <taxon>Eukaryota</taxon>
        <taxon>Metazoa</taxon>
        <taxon>Ecdysozoa</taxon>
        <taxon>Arthropoda</taxon>
        <taxon>Hexapoda</taxon>
        <taxon>Insecta</taxon>
        <taxon>Pterygota</taxon>
        <taxon>Neoptera</taxon>
        <taxon>Endopterygota</taxon>
        <taxon>Coleoptera</taxon>
        <taxon>Polyphaga</taxon>
        <taxon>Elateriformia</taxon>
        <taxon>Elateroidea</taxon>
        <taxon>Lampyridae</taxon>
        <taxon>Lampyrinae</taxon>
        <taxon>Photinus</taxon>
    </lineage>
</organism>
<dbReference type="GO" id="GO:0005828">
    <property type="term" value="C:kinetochore microtubule"/>
    <property type="evidence" value="ECO:0007669"/>
    <property type="project" value="TreeGrafter"/>
</dbReference>
<dbReference type="GeneID" id="116169672"/>
<reference evidence="4" key="1">
    <citation type="journal article" date="2016" name="Sci. Rep.">
        <title>Molecular characterization of firefly nuptial gifts: a multi-omics approach sheds light on postcopulatory sexual selection.</title>
        <authorList>
            <person name="Al-Wathiqui N."/>
            <person name="Fallon T.R."/>
            <person name="South A."/>
            <person name="Weng J.K."/>
            <person name="Lewis S.M."/>
        </authorList>
    </citation>
    <scope>NUCLEOTIDE SEQUENCE</scope>
</reference>
<feature type="domain" description="RZZ complex subunit KNTC1/ROD C-terminal" evidence="1">
    <location>
        <begin position="1468"/>
        <end position="1974"/>
    </location>
</feature>
<dbReference type="InterPro" id="IPR055405">
    <property type="entry name" value="ARM_KNTC1_3rd"/>
</dbReference>
<evidence type="ECO:0000313" key="4">
    <source>
        <dbReference type="EMBL" id="JAV72493.1"/>
    </source>
</evidence>
<dbReference type="GO" id="GO:0000070">
    <property type="term" value="P:mitotic sister chromatid segregation"/>
    <property type="evidence" value="ECO:0007669"/>
    <property type="project" value="TreeGrafter"/>
</dbReference>
<evidence type="ECO:0000259" key="2">
    <source>
        <dbReference type="Pfam" id="PF24515"/>
    </source>
</evidence>
<dbReference type="Pfam" id="PF10493">
    <property type="entry name" value="Rod_C"/>
    <property type="match status" value="1"/>
</dbReference>
<dbReference type="EMBL" id="GEZM01057038">
    <property type="protein sequence ID" value="JAV72493.1"/>
    <property type="molecule type" value="Transcribed_RNA"/>
</dbReference>
<dbReference type="PANTHER" id="PTHR15688">
    <property type="entry name" value="KINETOCHORE-ASSOCIATED PROTEIN 1"/>
    <property type="match status" value="1"/>
</dbReference>